<dbReference type="AlphaFoldDB" id="A0A444VSD7"/>
<accession>A0A444VSD7</accession>
<comment type="caution">
    <text evidence="2">The sequence shown here is derived from an EMBL/GenBank/DDBJ whole genome shotgun (WGS) entry which is preliminary data.</text>
</comment>
<dbReference type="EMBL" id="JUIV01000042">
    <property type="protein sequence ID" value="RYJ36376.1"/>
    <property type="molecule type" value="Genomic_DNA"/>
</dbReference>
<gene>
    <name evidence="2" type="ORF">NU08_4598</name>
</gene>
<keyword evidence="1" id="KW-1133">Transmembrane helix</keyword>
<evidence type="ECO:0000313" key="3">
    <source>
        <dbReference type="Proteomes" id="UP000290433"/>
    </source>
</evidence>
<keyword evidence="1" id="KW-0812">Transmembrane</keyword>
<feature type="transmembrane region" description="Helical" evidence="1">
    <location>
        <begin position="12"/>
        <end position="35"/>
    </location>
</feature>
<dbReference type="Proteomes" id="UP000290433">
    <property type="component" value="Unassembled WGS sequence"/>
</dbReference>
<organism evidence="2 3">
    <name type="scientific">Flavobacterium anhuiense</name>
    <dbReference type="NCBI Taxonomy" id="459526"/>
    <lineage>
        <taxon>Bacteria</taxon>
        <taxon>Pseudomonadati</taxon>
        <taxon>Bacteroidota</taxon>
        <taxon>Flavobacteriia</taxon>
        <taxon>Flavobacteriales</taxon>
        <taxon>Flavobacteriaceae</taxon>
        <taxon>Flavobacterium</taxon>
    </lineage>
</organism>
<evidence type="ECO:0000313" key="2">
    <source>
        <dbReference type="EMBL" id="RYJ36376.1"/>
    </source>
</evidence>
<name>A0A444VSD7_9FLAO</name>
<sequence length="38" mass="4619">MQLIFDKYFSALFIFTFEVNYELIKLVFFSVKMFLDIG</sequence>
<proteinExistence type="predicted"/>
<reference evidence="2 3" key="1">
    <citation type="submission" date="2014-12" db="EMBL/GenBank/DDBJ databases">
        <title>Genome sequence of Flavobacterium anhuiense RCM74.</title>
        <authorList>
            <person name="Kim J.F."/>
            <person name="Song J.Y."/>
            <person name="Kwak M.-J."/>
            <person name="Lee S.-W."/>
        </authorList>
    </citation>
    <scope>NUCLEOTIDE SEQUENCE [LARGE SCALE GENOMIC DNA]</scope>
    <source>
        <strain evidence="2 3">RCM74</strain>
    </source>
</reference>
<protein>
    <submittedName>
        <fullName evidence="2">Uncharacterized protein</fullName>
    </submittedName>
</protein>
<keyword evidence="1" id="KW-0472">Membrane</keyword>
<evidence type="ECO:0000256" key="1">
    <source>
        <dbReference type="SAM" id="Phobius"/>
    </source>
</evidence>